<proteinExistence type="predicted"/>
<evidence type="ECO:0000313" key="11">
    <source>
        <dbReference type="Proteomes" id="UP000664332"/>
    </source>
</evidence>
<dbReference type="Proteomes" id="UP000664332">
    <property type="component" value="Unassembled WGS sequence"/>
</dbReference>
<dbReference type="GO" id="GO:0009401">
    <property type="term" value="P:phosphoenolpyruvate-dependent sugar phosphotransferase system"/>
    <property type="evidence" value="ECO:0007669"/>
    <property type="project" value="InterPro"/>
</dbReference>
<feature type="transmembrane region" description="Helical" evidence="8">
    <location>
        <begin position="249"/>
        <end position="267"/>
    </location>
</feature>
<dbReference type="GO" id="GO:0008982">
    <property type="term" value="F:protein-N(PI)-phosphohistidine-sugar phosphotransferase activity"/>
    <property type="evidence" value="ECO:0007669"/>
    <property type="project" value="InterPro"/>
</dbReference>
<dbReference type="AlphaFoldDB" id="A0A939E1R9"/>
<gene>
    <name evidence="10" type="ORF">JZY06_09540</name>
</gene>
<keyword evidence="5 8" id="KW-0812">Transmembrane</keyword>
<keyword evidence="7 8" id="KW-0472">Membrane</keyword>
<comment type="subcellular location">
    <subcellularLocation>
        <location evidence="1">Cell membrane</location>
        <topology evidence="1">Multi-pass membrane protein</topology>
    </subcellularLocation>
</comment>
<evidence type="ECO:0000313" key="10">
    <source>
        <dbReference type="EMBL" id="MBN9644849.1"/>
    </source>
</evidence>
<feature type="transmembrane region" description="Helical" evidence="8">
    <location>
        <begin position="202"/>
        <end position="220"/>
    </location>
</feature>
<reference evidence="10" key="1">
    <citation type="submission" date="2021-03" db="EMBL/GenBank/DDBJ databases">
        <authorList>
            <person name="Sun Q."/>
        </authorList>
    </citation>
    <scope>NUCLEOTIDE SEQUENCE</scope>
    <source>
        <strain evidence="10">CCM 8862</strain>
    </source>
</reference>
<keyword evidence="6 8" id="KW-1133">Transmembrane helix</keyword>
<evidence type="ECO:0000256" key="5">
    <source>
        <dbReference type="ARBA" id="ARBA00022692"/>
    </source>
</evidence>
<keyword evidence="2" id="KW-0813">Transport</keyword>
<protein>
    <submittedName>
        <fullName evidence="10">PTS sugar transporter subunit IIC</fullName>
    </submittedName>
</protein>
<name>A0A939E1R9_9CORY</name>
<evidence type="ECO:0000256" key="3">
    <source>
        <dbReference type="ARBA" id="ARBA00022475"/>
    </source>
</evidence>
<evidence type="ECO:0000256" key="1">
    <source>
        <dbReference type="ARBA" id="ARBA00004651"/>
    </source>
</evidence>
<evidence type="ECO:0000256" key="7">
    <source>
        <dbReference type="ARBA" id="ARBA00023136"/>
    </source>
</evidence>
<feature type="transmembrane region" description="Helical" evidence="8">
    <location>
        <begin position="65"/>
        <end position="84"/>
    </location>
</feature>
<dbReference type="InterPro" id="IPR003352">
    <property type="entry name" value="PTS_EIIC"/>
</dbReference>
<comment type="caution">
    <text evidence="10">The sequence shown here is derived from an EMBL/GenBank/DDBJ whole genome shotgun (WGS) entry which is preliminary data.</text>
</comment>
<evidence type="ECO:0000256" key="8">
    <source>
        <dbReference type="SAM" id="Phobius"/>
    </source>
</evidence>
<feature type="transmembrane region" description="Helical" evidence="8">
    <location>
        <begin position="273"/>
        <end position="290"/>
    </location>
</feature>
<feature type="transmembrane region" description="Helical" evidence="8">
    <location>
        <begin position="6"/>
        <end position="25"/>
    </location>
</feature>
<feature type="transmembrane region" description="Helical" evidence="8">
    <location>
        <begin position="96"/>
        <end position="116"/>
    </location>
</feature>
<feature type="transmembrane region" description="Helical" evidence="8">
    <location>
        <begin position="122"/>
        <end position="150"/>
    </location>
</feature>
<dbReference type="GO" id="GO:0005886">
    <property type="term" value="C:plasma membrane"/>
    <property type="evidence" value="ECO:0007669"/>
    <property type="project" value="UniProtKB-SubCell"/>
</dbReference>
<dbReference type="EMBL" id="JAFLEQ010000016">
    <property type="protein sequence ID" value="MBN9644849.1"/>
    <property type="molecule type" value="Genomic_DNA"/>
</dbReference>
<feature type="transmembrane region" description="Helical" evidence="8">
    <location>
        <begin position="171"/>
        <end position="196"/>
    </location>
</feature>
<organism evidence="10 11">
    <name type="scientific">Corynebacterium mendelii</name>
    <dbReference type="NCBI Taxonomy" id="2765362"/>
    <lineage>
        <taxon>Bacteria</taxon>
        <taxon>Bacillati</taxon>
        <taxon>Actinomycetota</taxon>
        <taxon>Actinomycetes</taxon>
        <taxon>Mycobacteriales</taxon>
        <taxon>Corynebacteriaceae</taxon>
        <taxon>Corynebacterium</taxon>
    </lineage>
</organism>
<evidence type="ECO:0000256" key="4">
    <source>
        <dbReference type="ARBA" id="ARBA00022597"/>
    </source>
</evidence>
<keyword evidence="11" id="KW-1185">Reference proteome</keyword>
<keyword evidence="4 10" id="KW-0762">Sugar transport</keyword>
<evidence type="ECO:0000256" key="6">
    <source>
        <dbReference type="ARBA" id="ARBA00022989"/>
    </source>
</evidence>
<feature type="transmembrane region" description="Helical" evidence="8">
    <location>
        <begin position="37"/>
        <end position="59"/>
    </location>
</feature>
<keyword evidence="3" id="KW-1003">Cell membrane</keyword>
<sequence length="341" mass="34827">MKVLNGIAIAVVVSLAPTALLGFLLKAMLPVFPQGAALIELTSLAATTMPVLIGVFIAMQFKLTPIQTGSVAIAAVAGSGIAKLDPAGGFHIQGTGLVINTGLTAALAVLLISFVGTRLGSYTMLLLSTIVTVVVGGIGAKVTYPVVYIFTVWLGDAINQASTLQPVPMGIVLSLIFCVLIVSPVSTVGVATAIMMSGISSGVANLGCVASAVCLMVLAWRANGTAIGVLHFFCSPKIQMPNMVARPKAYLPVVVVAPILGAAGGALGVEGTAVSAGFGITGFAGPLAALQAEGWGFSPANILIVVCLYLVAPLLLAFASTWLFRDVLGWVSPEDYRLDFE</sequence>
<feature type="transmembrane region" description="Helical" evidence="8">
    <location>
        <begin position="302"/>
        <end position="324"/>
    </location>
</feature>
<accession>A0A939E1R9</accession>
<dbReference type="Pfam" id="PF13303">
    <property type="entry name" value="PTS_EIIC_2"/>
    <property type="match status" value="1"/>
</dbReference>
<feature type="domain" description="Phosphotransferase system EIIC" evidence="9">
    <location>
        <begin position="1"/>
        <end position="337"/>
    </location>
</feature>
<evidence type="ECO:0000256" key="2">
    <source>
        <dbReference type="ARBA" id="ARBA00022448"/>
    </source>
</evidence>
<evidence type="ECO:0000259" key="9">
    <source>
        <dbReference type="Pfam" id="PF13303"/>
    </source>
</evidence>